<organism evidence="2 3">
    <name type="scientific">Flagellimonas pacifica</name>
    <dbReference type="NCBI Taxonomy" id="1247520"/>
    <lineage>
        <taxon>Bacteria</taxon>
        <taxon>Pseudomonadati</taxon>
        <taxon>Bacteroidota</taxon>
        <taxon>Flavobacteriia</taxon>
        <taxon>Flavobacteriales</taxon>
        <taxon>Flavobacteriaceae</taxon>
        <taxon>Flagellimonas</taxon>
    </lineage>
</organism>
<gene>
    <name evidence="2" type="ORF">SAMN06265377_3334</name>
</gene>
<evidence type="ECO:0000313" key="2">
    <source>
        <dbReference type="EMBL" id="SNZ01493.1"/>
    </source>
</evidence>
<keyword evidence="1" id="KW-0472">Membrane</keyword>
<accession>A0A285MXT3</accession>
<reference evidence="3" key="1">
    <citation type="submission" date="2017-09" db="EMBL/GenBank/DDBJ databases">
        <authorList>
            <person name="Varghese N."/>
            <person name="Submissions S."/>
        </authorList>
    </citation>
    <scope>NUCLEOTIDE SEQUENCE [LARGE SCALE GENOMIC DNA]</scope>
    <source>
        <strain evidence="3">DSM 25885</strain>
    </source>
</reference>
<name>A0A285MXT3_9FLAO</name>
<evidence type="ECO:0000313" key="3">
    <source>
        <dbReference type="Proteomes" id="UP000219048"/>
    </source>
</evidence>
<feature type="transmembrane region" description="Helical" evidence="1">
    <location>
        <begin position="178"/>
        <end position="196"/>
    </location>
</feature>
<feature type="transmembrane region" description="Helical" evidence="1">
    <location>
        <begin position="374"/>
        <end position="394"/>
    </location>
</feature>
<feature type="transmembrane region" description="Helical" evidence="1">
    <location>
        <begin position="272"/>
        <end position="293"/>
    </location>
</feature>
<dbReference type="EMBL" id="OBEH01000006">
    <property type="protein sequence ID" value="SNZ01493.1"/>
    <property type="molecule type" value="Genomic_DNA"/>
</dbReference>
<feature type="transmembrane region" description="Helical" evidence="1">
    <location>
        <begin position="141"/>
        <end position="158"/>
    </location>
</feature>
<feature type="transmembrane region" description="Helical" evidence="1">
    <location>
        <begin position="78"/>
        <end position="95"/>
    </location>
</feature>
<protein>
    <recommendedName>
        <fullName evidence="4">NnrS family protein</fullName>
    </recommendedName>
</protein>
<dbReference type="OrthoDB" id="2827525at2"/>
<dbReference type="AlphaFoldDB" id="A0A285MXT3"/>
<keyword evidence="1" id="KW-1133">Transmembrane helix</keyword>
<keyword evidence="3" id="KW-1185">Reference proteome</keyword>
<feature type="transmembrane region" description="Helical" evidence="1">
    <location>
        <begin position="101"/>
        <end position="121"/>
    </location>
</feature>
<dbReference type="Proteomes" id="UP000219048">
    <property type="component" value="Unassembled WGS sequence"/>
</dbReference>
<sequence length="403" mass="46582">MQTLKKHSIYALGYLLLIALLGMALRLFQLVELPFDYRFLVHTHSHVALLGWVYTALTTLIYKSYLSNASIHKKYQNLFWFTQATIVGMLLTFPFTGYALFSIIFSTLFLFASYFFMWLFLKYTSEKQKEAHSYKCIRISLCYMAISSIGPWALGIIMNTAGSGSDLYRNAIYFYLHFQYNGWFIIALLGLFLYILEQREINLPQKTFRPFFWMINLGVVLTFGISLLWMKPHFTIYIFSAIGSILQLLAMGVLMKSLYALSEKLKQATTKLFFFLMELVALLFLMKLIFQLIGTIPYFALVISSNIDLIIGYLHWTFLGVISTAILAFLSQFKLIHLTKRTVILYLIGFFLTEALLFYKGLTVWLKTSLATDYLWYLAAASSILLLGIINIFINQFRKTTGN</sequence>
<feature type="transmembrane region" description="Helical" evidence="1">
    <location>
        <begin position="9"/>
        <end position="28"/>
    </location>
</feature>
<feature type="transmembrane region" description="Helical" evidence="1">
    <location>
        <begin position="343"/>
        <end position="362"/>
    </location>
</feature>
<keyword evidence="1" id="KW-0812">Transmembrane</keyword>
<evidence type="ECO:0000256" key="1">
    <source>
        <dbReference type="SAM" id="Phobius"/>
    </source>
</evidence>
<evidence type="ECO:0008006" key="4">
    <source>
        <dbReference type="Google" id="ProtNLM"/>
    </source>
</evidence>
<feature type="transmembrane region" description="Helical" evidence="1">
    <location>
        <begin position="208"/>
        <end position="230"/>
    </location>
</feature>
<feature type="transmembrane region" description="Helical" evidence="1">
    <location>
        <begin position="48"/>
        <end position="66"/>
    </location>
</feature>
<feature type="transmembrane region" description="Helical" evidence="1">
    <location>
        <begin position="236"/>
        <end position="260"/>
    </location>
</feature>
<proteinExistence type="predicted"/>
<feature type="transmembrane region" description="Helical" evidence="1">
    <location>
        <begin position="313"/>
        <end position="331"/>
    </location>
</feature>
<dbReference type="RefSeq" id="WP_133067267.1">
    <property type="nucleotide sequence ID" value="NZ_OBEH01000006.1"/>
</dbReference>